<accession>A0A3R7LG17</accession>
<evidence type="ECO:0000313" key="6">
    <source>
        <dbReference type="EMBL" id="RKJ97324.1"/>
    </source>
</evidence>
<dbReference type="Pfam" id="PF00440">
    <property type="entry name" value="TetR_N"/>
    <property type="match status" value="1"/>
</dbReference>
<name>A0A3R7LG17_9BURK</name>
<dbReference type="Proteomes" id="UP000216225">
    <property type="component" value="Unassembled WGS sequence"/>
</dbReference>
<dbReference type="InterPro" id="IPR050109">
    <property type="entry name" value="HTH-type_TetR-like_transc_reg"/>
</dbReference>
<keyword evidence="3" id="KW-0804">Transcription</keyword>
<dbReference type="SUPFAM" id="SSF46689">
    <property type="entry name" value="Homeodomain-like"/>
    <property type="match status" value="1"/>
</dbReference>
<evidence type="ECO:0000256" key="2">
    <source>
        <dbReference type="ARBA" id="ARBA00023125"/>
    </source>
</evidence>
<comment type="caution">
    <text evidence="6">The sequence shown here is derived from an EMBL/GenBank/DDBJ whole genome shotgun (WGS) entry which is preliminary data.</text>
</comment>
<evidence type="ECO:0000256" key="4">
    <source>
        <dbReference type="PROSITE-ProRule" id="PRU00335"/>
    </source>
</evidence>
<keyword evidence="2 4" id="KW-0238">DNA-binding</keyword>
<dbReference type="EMBL" id="NKDB02000002">
    <property type="protein sequence ID" value="RKJ97324.1"/>
    <property type="molecule type" value="Genomic_DNA"/>
</dbReference>
<dbReference type="InterPro" id="IPR009057">
    <property type="entry name" value="Homeodomain-like_sf"/>
</dbReference>
<dbReference type="AlphaFoldDB" id="A0A3R7LG17"/>
<dbReference type="PROSITE" id="PS50977">
    <property type="entry name" value="HTH_TETR_2"/>
    <property type="match status" value="1"/>
</dbReference>
<reference evidence="6 7" key="1">
    <citation type="submission" date="2018-09" db="EMBL/GenBank/DDBJ databases">
        <title>Genome comparison of Alicycliphilus sp. BQ1, a polyurethanolytic bacterium, with its closest phylogenetic relatives Alicycliphilus denitrificans BC and K601, unable to attack polyurethane.</title>
        <authorList>
            <person name="Loza-Tavera H."/>
            <person name="Lozano L."/>
            <person name="Cevallos M."/>
            <person name="Maya-Lucas O."/>
            <person name="Garcia-Mena J."/>
            <person name="Hernandez J."/>
        </authorList>
    </citation>
    <scope>NUCLEOTIDE SEQUENCE [LARGE SCALE GENOMIC DNA]</scope>
    <source>
        <strain evidence="6 7">BQ1</strain>
    </source>
</reference>
<feature type="domain" description="HTH tetR-type" evidence="5">
    <location>
        <begin position="19"/>
        <end position="79"/>
    </location>
</feature>
<dbReference type="GO" id="GO:0003700">
    <property type="term" value="F:DNA-binding transcription factor activity"/>
    <property type="evidence" value="ECO:0007669"/>
    <property type="project" value="TreeGrafter"/>
</dbReference>
<organism evidence="6 7">
    <name type="scientific">Alicycliphilus denitrificans</name>
    <dbReference type="NCBI Taxonomy" id="179636"/>
    <lineage>
        <taxon>Bacteria</taxon>
        <taxon>Pseudomonadati</taxon>
        <taxon>Pseudomonadota</taxon>
        <taxon>Betaproteobacteria</taxon>
        <taxon>Burkholderiales</taxon>
        <taxon>Comamonadaceae</taxon>
        <taxon>Alicycliphilus</taxon>
    </lineage>
</organism>
<dbReference type="PANTHER" id="PTHR30055:SF234">
    <property type="entry name" value="HTH-TYPE TRANSCRIPTIONAL REGULATOR BETI"/>
    <property type="match status" value="1"/>
</dbReference>
<evidence type="ECO:0000259" key="5">
    <source>
        <dbReference type="PROSITE" id="PS50977"/>
    </source>
</evidence>
<keyword evidence="1" id="KW-0805">Transcription regulation</keyword>
<dbReference type="RefSeq" id="WP_094438817.1">
    <property type="nucleotide sequence ID" value="NZ_NKDB02000002.1"/>
</dbReference>
<evidence type="ECO:0000313" key="7">
    <source>
        <dbReference type="Proteomes" id="UP000216225"/>
    </source>
</evidence>
<evidence type="ECO:0000256" key="1">
    <source>
        <dbReference type="ARBA" id="ARBA00023015"/>
    </source>
</evidence>
<dbReference type="Gene3D" id="1.10.357.10">
    <property type="entry name" value="Tetracycline Repressor, domain 2"/>
    <property type="match status" value="1"/>
</dbReference>
<protein>
    <submittedName>
        <fullName evidence="6">TetR/AcrR family transcriptional regulator</fullName>
    </submittedName>
</protein>
<dbReference type="InterPro" id="IPR001647">
    <property type="entry name" value="HTH_TetR"/>
</dbReference>
<proteinExistence type="predicted"/>
<evidence type="ECO:0000256" key="3">
    <source>
        <dbReference type="ARBA" id="ARBA00023163"/>
    </source>
</evidence>
<dbReference type="GO" id="GO:0000976">
    <property type="term" value="F:transcription cis-regulatory region binding"/>
    <property type="evidence" value="ECO:0007669"/>
    <property type="project" value="TreeGrafter"/>
</dbReference>
<feature type="DNA-binding region" description="H-T-H motif" evidence="4">
    <location>
        <begin position="42"/>
        <end position="61"/>
    </location>
</feature>
<gene>
    <name evidence="6" type="ORF">CE154_015225</name>
</gene>
<sequence length="212" mass="23394">MQQQETPAGDATAREQQRRATRARILSAAMGCLIDLGVARTTTLEVQRRAEVSRGALLHHFPTHADLMCALVETIVVRNEEAVARRLRRTSASADPVERAIRILVDSMQEPSSLAEIELWAVARTDSELRAALVAAERKALRDRKRVLDEIFAPLRQSPAYDLVVGTSLEFVRGLAVSGILRSNPESGAALVQQWVWAARQLLRLDPSEPSA</sequence>
<dbReference type="PANTHER" id="PTHR30055">
    <property type="entry name" value="HTH-TYPE TRANSCRIPTIONAL REGULATOR RUTR"/>
    <property type="match status" value="1"/>
</dbReference>